<dbReference type="Proteomes" id="UP000789595">
    <property type="component" value="Unassembled WGS sequence"/>
</dbReference>
<evidence type="ECO:0000256" key="7">
    <source>
        <dbReference type="ARBA" id="ARBA00022989"/>
    </source>
</evidence>
<evidence type="ECO:0000256" key="1">
    <source>
        <dbReference type="ARBA" id="ARBA00004323"/>
    </source>
</evidence>
<keyword evidence="10" id="KW-0325">Glycoprotein</keyword>
<dbReference type="InterPro" id="IPR038578">
    <property type="entry name" value="GT29-like_sf"/>
</dbReference>
<dbReference type="InterPro" id="IPR001675">
    <property type="entry name" value="Glyco_trans_29"/>
</dbReference>
<keyword evidence="3" id="KW-0328">Glycosyltransferase</keyword>
<proteinExistence type="inferred from homology"/>
<evidence type="ECO:0000313" key="12">
    <source>
        <dbReference type="Proteomes" id="UP000789595"/>
    </source>
</evidence>
<evidence type="ECO:0000256" key="2">
    <source>
        <dbReference type="ARBA" id="ARBA00006003"/>
    </source>
</evidence>
<keyword evidence="8" id="KW-0333">Golgi apparatus</keyword>
<sequence>MREREARRPSLAGDEKWNAVKAMIAGVRAHGSWKAYKRAPHREVLRLRSLVARQRAAAIFRDDASYDRPARVAAFLCRRGGLTCPDNGVVWNILSELCKKKAQKMSRLARLALILIPRISTAFTVRHTRTNLTWTEICRLERQRAVHGRVVAAAAPLGACEPPAPPVPPDTKPLAQLLAAATPAAAQAVVAAAARRFEATLRARGVVCGPPEPGARHHRSHGCVAKPVPCRACAGEPADTGPCAYAHFEDDASRAAAARLAGARLCVRVCVDPQVLARAAAADKKKDQELETSRCTTFHLLPLAALQASKAAIKRVFRSRVEVSALLNGTQTDGFPDDASLPASLPKPRAHERCAVVGSGHHLRCAGWGAVIDSYDAVFRTNAAQGSEDVRQRHACGMGARTDYHVHPDLGKVKKEAREAARRATPAARLVAKHLQEWREITRRGLPAHLATDAALRHEGHGGSGMGSGSTTLALAAALCDSVDAYGFGAYRGRGGAFAYIHFYDEEPWLGDAKGGELVFAAELRNALFDALGVFRWVWW</sequence>
<keyword evidence="5" id="KW-0812">Transmembrane</keyword>
<keyword evidence="4" id="KW-0808">Transferase</keyword>
<evidence type="ECO:0000313" key="11">
    <source>
        <dbReference type="EMBL" id="CAH0372858.1"/>
    </source>
</evidence>
<name>A0A8J2SM00_9STRA</name>
<evidence type="ECO:0000256" key="6">
    <source>
        <dbReference type="ARBA" id="ARBA00022968"/>
    </source>
</evidence>
<keyword evidence="7" id="KW-1133">Transmembrane helix</keyword>
<gene>
    <name evidence="11" type="ORF">PECAL_4P00150</name>
</gene>
<protein>
    <submittedName>
        <fullName evidence="11">Uncharacterized protein</fullName>
    </submittedName>
</protein>
<comment type="subcellular location">
    <subcellularLocation>
        <location evidence="1">Golgi apparatus membrane</location>
        <topology evidence="1">Single-pass type II membrane protein</topology>
    </subcellularLocation>
</comment>
<comment type="caution">
    <text evidence="11">The sequence shown here is derived from an EMBL/GenBank/DDBJ whole genome shotgun (WGS) entry which is preliminary data.</text>
</comment>
<reference evidence="11" key="1">
    <citation type="submission" date="2021-11" db="EMBL/GenBank/DDBJ databases">
        <authorList>
            <consortium name="Genoscope - CEA"/>
            <person name="William W."/>
        </authorList>
    </citation>
    <scope>NUCLEOTIDE SEQUENCE</scope>
</reference>
<comment type="similarity">
    <text evidence="2">Belongs to the glycosyltransferase 29 family.</text>
</comment>
<dbReference type="Gene3D" id="3.90.1480.20">
    <property type="entry name" value="Glycosyl transferase family 29"/>
    <property type="match status" value="1"/>
</dbReference>
<dbReference type="GO" id="GO:0008373">
    <property type="term" value="F:sialyltransferase activity"/>
    <property type="evidence" value="ECO:0007669"/>
    <property type="project" value="InterPro"/>
</dbReference>
<organism evidence="11 12">
    <name type="scientific">Pelagomonas calceolata</name>
    <dbReference type="NCBI Taxonomy" id="35677"/>
    <lineage>
        <taxon>Eukaryota</taxon>
        <taxon>Sar</taxon>
        <taxon>Stramenopiles</taxon>
        <taxon>Ochrophyta</taxon>
        <taxon>Pelagophyceae</taxon>
        <taxon>Pelagomonadales</taxon>
        <taxon>Pelagomonadaceae</taxon>
        <taxon>Pelagomonas</taxon>
    </lineage>
</organism>
<keyword evidence="9" id="KW-0472">Membrane</keyword>
<keyword evidence="6" id="KW-0735">Signal-anchor</keyword>
<evidence type="ECO:0000256" key="10">
    <source>
        <dbReference type="ARBA" id="ARBA00023180"/>
    </source>
</evidence>
<dbReference type="AlphaFoldDB" id="A0A8J2SM00"/>
<dbReference type="GO" id="GO:0000139">
    <property type="term" value="C:Golgi membrane"/>
    <property type="evidence" value="ECO:0007669"/>
    <property type="project" value="UniProtKB-SubCell"/>
</dbReference>
<keyword evidence="12" id="KW-1185">Reference proteome</keyword>
<accession>A0A8J2SM00</accession>
<dbReference type="Pfam" id="PF00777">
    <property type="entry name" value="Glyco_transf_29"/>
    <property type="match status" value="1"/>
</dbReference>
<evidence type="ECO:0000256" key="4">
    <source>
        <dbReference type="ARBA" id="ARBA00022679"/>
    </source>
</evidence>
<evidence type="ECO:0000256" key="8">
    <source>
        <dbReference type="ARBA" id="ARBA00023034"/>
    </source>
</evidence>
<evidence type="ECO:0000256" key="9">
    <source>
        <dbReference type="ARBA" id="ARBA00023136"/>
    </source>
</evidence>
<evidence type="ECO:0000256" key="3">
    <source>
        <dbReference type="ARBA" id="ARBA00022676"/>
    </source>
</evidence>
<evidence type="ECO:0000256" key="5">
    <source>
        <dbReference type="ARBA" id="ARBA00022692"/>
    </source>
</evidence>
<dbReference type="EMBL" id="CAKKNE010000004">
    <property type="protein sequence ID" value="CAH0372858.1"/>
    <property type="molecule type" value="Genomic_DNA"/>
</dbReference>